<dbReference type="SUPFAM" id="SSF54768">
    <property type="entry name" value="dsRNA-binding domain-like"/>
    <property type="match status" value="4"/>
</dbReference>
<organism evidence="5 6">
    <name type="scientific">Bugula neritina</name>
    <name type="common">Brown bryozoan</name>
    <name type="synonym">Sertularia neritina</name>
    <dbReference type="NCBI Taxonomy" id="10212"/>
    <lineage>
        <taxon>Eukaryota</taxon>
        <taxon>Metazoa</taxon>
        <taxon>Spiralia</taxon>
        <taxon>Lophotrochozoa</taxon>
        <taxon>Bryozoa</taxon>
        <taxon>Gymnolaemata</taxon>
        <taxon>Cheilostomatida</taxon>
        <taxon>Flustrina</taxon>
        <taxon>Buguloidea</taxon>
        <taxon>Bugulidae</taxon>
        <taxon>Bugula</taxon>
    </lineage>
</organism>
<evidence type="ECO:0000256" key="2">
    <source>
        <dbReference type="SAM" id="MobiDB-lite"/>
    </source>
</evidence>
<sequence length="1115" mass="122280">MATQTSKNPISRLMELSQLNRIKVEYKIIYSCGLSHQPIFLCQWSYGGRVFPAVFAGSKQEGKNVSALVTLECLGHAPNQNRELATFEVEGLPPTTVVKHTAENKGLGGYLRSNVASHSNAELPDQSDRIAPPINLTNLDPRVSNTTTQTGVPLLNRQILSESSAAKTVGFPSPAPRRMPLPGNGALARPPPRAMKAFDEKTNELLAQRFRNTAPYQSDFPAQNPAPPSALCVNNQQLVSEKSEQNLPAAAHQNLPAAAHQNLPAAAHQNLPTAAHQNLPTAAHQNLPAAAHQNLPAAAHQNTFITISQNLPVTVQHHTSSVEPQNVSESAQRRTLTTSLPATALRNMIRRTPQPPTPQKRVSAPQITPTPHENLVEHFTQHTNMNTQNSGSYLAPSFDSLDISKTLAMPLKLSLTEQPVAMDLDCSDNNSKPSGKNAISRLYELGQRVGHQPKFEEIDRTPPSCKARFEMICSFGEETASATAFTKQEAKLQACEQLLVKLERLNLDGDIQKRDPSATQNPISALYELGTRLAIKPEFTCNSVGGLTPKFEGYCKFGDQTFGPAYGKNNKEAKLAVFTLAFEAVSADPSTQLRLNQQRYEINGDFDSISVPSDAPVSLSHEEVQNVLSQKNPISSFMEYGQARRMVPEIVEVDTDGPDHCRKFTFRCKLDDQYYPEATARTKKEARKHAAVLALRCLSSGSISSNSQTKNRPNNASTSAAASLSPQMPLTDSSTSDQIAYHVLSQFNSLKGQCTADLGKIILAGFTIQDTKANKFTVVSIGTGSKCISGQNISSDGSRVNDCHAEVIARRGLLRYFYQQLAAYKTDTKSTIFKSSSDGKKVKLRKRLRLHLYISTAPCGDGAVFSHNDTAGDLTNYSLDNAHLPTMEVKVHGQLRTKMEDGEGTIPTKSTSNPVLTMDGIRHGERLVTMSCSDKICKWNILGVQGTLLSGLMEPVYIHSLVVGQLFNPGHLSRALCCRVNSFQSSLTQMNSVFKVNHLKIDRTATELPRSIAKSKPLSLNWAKGDEHCEILNGETGQVILSQNNSEHNPVSRVSRRSLYGQYTQLVLPDEDHCYGDAKALVTDYVLVKEALYREFANQDLGCWVQKPPEQNMFK</sequence>
<dbReference type="PANTHER" id="PTHR10910:SF107">
    <property type="entry name" value="DOUBLE-STRANDED RNA-SPECIFIC ADENOSINE DEAMINASE"/>
    <property type="match status" value="1"/>
</dbReference>
<keyword evidence="1" id="KW-0694">RNA-binding</keyword>
<gene>
    <name evidence="5" type="ORF">EB796_009636</name>
</gene>
<dbReference type="Pfam" id="PF02137">
    <property type="entry name" value="A_deamin"/>
    <property type="match status" value="1"/>
</dbReference>
<protein>
    <submittedName>
        <fullName evidence="5">ADAR</fullName>
    </submittedName>
</protein>
<feature type="domain" description="DRBM" evidence="3">
    <location>
        <begin position="632"/>
        <end position="700"/>
    </location>
</feature>
<dbReference type="Proteomes" id="UP000593567">
    <property type="component" value="Unassembled WGS sequence"/>
</dbReference>
<feature type="domain" description="DRBM" evidence="3">
    <location>
        <begin position="437"/>
        <end position="504"/>
    </location>
</feature>
<dbReference type="GO" id="GO:0003725">
    <property type="term" value="F:double-stranded RNA binding"/>
    <property type="evidence" value="ECO:0007669"/>
    <property type="project" value="TreeGrafter"/>
</dbReference>
<dbReference type="GO" id="GO:0006382">
    <property type="term" value="P:adenosine to inosine editing"/>
    <property type="evidence" value="ECO:0007669"/>
    <property type="project" value="TreeGrafter"/>
</dbReference>
<reference evidence="5" key="1">
    <citation type="submission" date="2020-06" db="EMBL/GenBank/DDBJ databases">
        <title>Draft genome of Bugula neritina, a colonial animal packing powerful symbionts and potential medicines.</title>
        <authorList>
            <person name="Rayko M."/>
        </authorList>
    </citation>
    <scope>NUCLEOTIDE SEQUENCE [LARGE SCALE GENOMIC DNA]</scope>
    <source>
        <strain evidence="5">Kwan_BN1</strain>
    </source>
</reference>
<dbReference type="SMART" id="SM00358">
    <property type="entry name" value="DSRM"/>
    <property type="match status" value="4"/>
</dbReference>
<accession>A0A7J7K0A1</accession>
<evidence type="ECO:0000313" key="6">
    <source>
        <dbReference type="Proteomes" id="UP000593567"/>
    </source>
</evidence>
<dbReference type="CDD" id="cd19875">
    <property type="entry name" value="DSRM_EIF2AK2-like"/>
    <property type="match status" value="1"/>
</dbReference>
<dbReference type="GO" id="GO:0006396">
    <property type="term" value="P:RNA processing"/>
    <property type="evidence" value="ECO:0007669"/>
    <property type="project" value="InterPro"/>
</dbReference>
<dbReference type="GO" id="GO:0005737">
    <property type="term" value="C:cytoplasm"/>
    <property type="evidence" value="ECO:0007669"/>
    <property type="project" value="TreeGrafter"/>
</dbReference>
<feature type="compositionally biased region" description="Low complexity" evidence="2">
    <location>
        <begin position="716"/>
        <end position="725"/>
    </location>
</feature>
<dbReference type="InterPro" id="IPR014720">
    <property type="entry name" value="dsRBD_dom"/>
</dbReference>
<evidence type="ECO:0000256" key="1">
    <source>
        <dbReference type="PROSITE-ProRule" id="PRU00266"/>
    </source>
</evidence>
<feature type="domain" description="DRBM" evidence="3">
    <location>
        <begin position="521"/>
        <end position="587"/>
    </location>
</feature>
<proteinExistence type="predicted"/>
<feature type="region of interest" description="Disordered" evidence="2">
    <location>
        <begin position="316"/>
        <end position="335"/>
    </location>
</feature>
<dbReference type="PANTHER" id="PTHR10910">
    <property type="entry name" value="EUKARYOTE SPECIFIC DSRNA BINDING PROTEIN"/>
    <property type="match status" value="1"/>
</dbReference>
<evidence type="ECO:0000313" key="5">
    <source>
        <dbReference type="EMBL" id="KAF6032070.1"/>
    </source>
</evidence>
<dbReference type="GO" id="GO:0005730">
    <property type="term" value="C:nucleolus"/>
    <property type="evidence" value="ECO:0007669"/>
    <property type="project" value="TreeGrafter"/>
</dbReference>
<name>A0A7J7K0A1_BUGNE</name>
<evidence type="ECO:0000259" key="3">
    <source>
        <dbReference type="PROSITE" id="PS50137"/>
    </source>
</evidence>
<feature type="region of interest" description="Disordered" evidence="2">
    <location>
        <begin position="702"/>
        <end position="731"/>
    </location>
</feature>
<evidence type="ECO:0000259" key="4">
    <source>
        <dbReference type="PROSITE" id="PS50141"/>
    </source>
</evidence>
<feature type="compositionally biased region" description="Polar residues" evidence="2">
    <location>
        <begin position="702"/>
        <end position="715"/>
    </location>
</feature>
<dbReference type="OrthoDB" id="10268011at2759"/>
<comment type="caution">
    <text evidence="5">The sequence shown here is derived from an EMBL/GenBank/DDBJ whole genome shotgun (WGS) entry which is preliminary data.</text>
</comment>
<feature type="region of interest" description="Disordered" evidence="2">
    <location>
        <begin position="168"/>
        <end position="191"/>
    </location>
</feature>
<feature type="domain" description="DRBM" evidence="3">
    <location>
        <begin position="8"/>
        <end position="76"/>
    </location>
</feature>
<dbReference type="PROSITE" id="PS50137">
    <property type="entry name" value="DS_RBD"/>
    <property type="match status" value="4"/>
</dbReference>
<dbReference type="Pfam" id="PF00035">
    <property type="entry name" value="dsrm"/>
    <property type="match status" value="3"/>
</dbReference>
<feature type="domain" description="A to I editase" evidence="4">
    <location>
        <begin position="780"/>
        <end position="1114"/>
    </location>
</feature>
<dbReference type="EMBL" id="VXIV02001537">
    <property type="protein sequence ID" value="KAF6032070.1"/>
    <property type="molecule type" value="Genomic_DNA"/>
</dbReference>
<keyword evidence="6" id="KW-1185">Reference proteome</keyword>
<dbReference type="SMART" id="SM00552">
    <property type="entry name" value="ADEAMc"/>
    <property type="match status" value="1"/>
</dbReference>
<dbReference type="AlphaFoldDB" id="A0A7J7K0A1"/>
<dbReference type="GO" id="GO:0003726">
    <property type="term" value="F:double-stranded RNA adenosine deaminase activity"/>
    <property type="evidence" value="ECO:0007669"/>
    <property type="project" value="TreeGrafter"/>
</dbReference>
<dbReference type="Gene3D" id="3.30.160.20">
    <property type="match status" value="4"/>
</dbReference>
<dbReference type="GO" id="GO:0008251">
    <property type="term" value="F:tRNA-specific adenosine deaminase activity"/>
    <property type="evidence" value="ECO:0007669"/>
    <property type="project" value="TreeGrafter"/>
</dbReference>
<dbReference type="PROSITE" id="PS50141">
    <property type="entry name" value="A_DEAMIN_EDITASE"/>
    <property type="match status" value="1"/>
</dbReference>
<dbReference type="InterPro" id="IPR002466">
    <property type="entry name" value="A_deamin"/>
</dbReference>